<protein>
    <submittedName>
        <fullName evidence="2">Glycosyltransferase family 61 protein</fullName>
    </submittedName>
</protein>
<dbReference type="EMBL" id="JAFCLK010000005">
    <property type="protein sequence ID" value="MBR1135305.1"/>
    <property type="molecule type" value="Genomic_DNA"/>
</dbReference>
<proteinExistence type="predicted"/>
<keyword evidence="3" id="KW-1185">Reference proteome</keyword>
<name>A0ABS5G1V8_9BRAD</name>
<dbReference type="InterPro" id="IPR049625">
    <property type="entry name" value="Glyco_transf_61_cat"/>
</dbReference>
<organism evidence="2 3">
    <name type="scientific">Bradyrhizobium denitrificans</name>
    <dbReference type="NCBI Taxonomy" id="2734912"/>
    <lineage>
        <taxon>Bacteria</taxon>
        <taxon>Pseudomonadati</taxon>
        <taxon>Pseudomonadota</taxon>
        <taxon>Alphaproteobacteria</taxon>
        <taxon>Hyphomicrobiales</taxon>
        <taxon>Nitrobacteraceae</taxon>
        <taxon>Bradyrhizobium</taxon>
    </lineage>
</organism>
<gene>
    <name evidence="2" type="ORF">JQ619_05980</name>
</gene>
<accession>A0ABS5G1V8</accession>
<evidence type="ECO:0000313" key="2">
    <source>
        <dbReference type="EMBL" id="MBR1135305.1"/>
    </source>
</evidence>
<feature type="domain" description="Glycosyltransferase 61 catalytic" evidence="1">
    <location>
        <begin position="179"/>
        <end position="275"/>
    </location>
</feature>
<sequence length="335" mass="37582">MEHAADRQDVLCPEESIRARPAIVLPGQIDAIIGTADGTTVALELDAAVAERLKASPTIAYRIADAILVDGSVYRGSFKAFIAARSHFRSREVRHVDRAGLASSHLAGRYFGHWLADDSLQYELAQERGEPLCFPLPIYSEHRDFYAAQLRQTYSPTSRAVVRDLTLYQDFYWGIHQNSLRRSLTRALRQRARNGQLGKREHLIYLKRGRTGMRRVIQNEDELVARLAQNGFITIDLETMSLAQIHAALSRAKIVVSIEGSHVSHGIFSMPEDSGLLLLQPPDRFLAFHRGWTEAAGIWFGFVVGKQADDGYLFAPSDIMRTLDLMLGRIEARAL</sequence>
<evidence type="ECO:0000259" key="1">
    <source>
        <dbReference type="Pfam" id="PF04577"/>
    </source>
</evidence>
<dbReference type="Proteomes" id="UP001314635">
    <property type="component" value="Unassembled WGS sequence"/>
</dbReference>
<dbReference type="RefSeq" id="WP_172235421.1">
    <property type="nucleotide sequence ID" value="NZ_JABFDP010000001.1"/>
</dbReference>
<comment type="caution">
    <text evidence="2">The sequence shown here is derived from an EMBL/GenBank/DDBJ whole genome shotgun (WGS) entry which is preliminary data.</text>
</comment>
<evidence type="ECO:0000313" key="3">
    <source>
        <dbReference type="Proteomes" id="UP001314635"/>
    </source>
</evidence>
<reference evidence="3" key="1">
    <citation type="journal article" date="2021" name="ISME J.">
        <title>Evolutionary origin and ecological implication of a unique nif island in free-living Bradyrhizobium lineages.</title>
        <authorList>
            <person name="Tao J."/>
        </authorList>
    </citation>
    <scope>NUCLEOTIDE SEQUENCE [LARGE SCALE GENOMIC DNA]</scope>
    <source>
        <strain evidence="3">SZCCT0094</strain>
    </source>
</reference>
<dbReference type="Pfam" id="PF04577">
    <property type="entry name" value="Glyco_transf_61"/>
    <property type="match status" value="1"/>
</dbReference>